<keyword evidence="1" id="KW-1133">Transmembrane helix</keyword>
<feature type="transmembrane region" description="Helical" evidence="1">
    <location>
        <begin position="731"/>
        <end position="750"/>
    </location>
</feature>
<feature type="transmembrane region" description="Helical" evidence="1">
    <location>
        <begin position="405"/>
        <end position="426"/>
    </location>
</feature>
<dbReference type="Pfam" id="PF01757">
    <property type="entry name" value="Acyl_transf_3"/>
    <property type="match status" value="1"/>
</dbReference>
<dbReference type="EMBL" id="JADYXP020000005">
    <property type="protein sequence ID" value="KAL0124640.1"/>
    <property type="molecule type" value="Genomic_DNA"/>
</dbReference>
<keyword evidence="5" id="KW-1185">Reference proteome</keyword>
<dbReference type="InterPro" id="IPR006621">
    <property type="entry name" value="Nose-resist-to-fluoxetine_N"/>
</dbReference>
<dbReference type="InterPro" id="IPR002656">
    <property type="entry name" value="Acyl_transf_3_dom"/>
</dbReference>
<feature type="transmembrane region" description="Helical" evidence="1">
    <location>
        <begin position="657"/>
        <end position="677"/>
    </location>
</feature>
<organism evidence="4 5">
    <name type="scientific">Cardiocondyla obscurior</name>
    <dbReference type="NCBI Taxonomy" id="286306"/>
    <lineage>
        <taxon>Eukaryota</taxon>
        <taxon>Metazoa</taxon>
        <taxon>Ecdysozoa</taxon>
        <taxon>Arthropoda</taxon>
        <taxon>Hexapoda</taxon>
        <taxon>Insecta</taxon>
        <taxon>Pterygota</taxon>
        <taxon>Neoptera</taxon>
        <taxon>Endopterygota</taxon>
        <taxon>Hymenoptera</taxon>
        <taxon>Apocrita</taxon>
        <taxon>Aculeata</taxon>
        <taxon>Formicoidea</taxon>
        <taxon>Formicidae</taxon>
        <taxon>Myrmicinae</taxon>
        <taxon>Cardiocondyla</taxon>
    </lineage>
</organism>
<feature type="transmembrane region" description="Helical" evidence="1">
    <location>
        <begin position="446"/>
        <end position="467"/>
    </location>
</feature>
<dbReference type="Pfam" id="PF20146">
    <property type="entry name" value="NRF"/>
    <property type="match status" value="1"/>
</dbReference>
<feature type="signal peptide" evidence="2">
    <location>
        <begin position="1"/>
        <end position="20"/>
    </location>
</feature>
<dbReference type="SMART" id="SM00703">
    <property type="entry name" value="NRF"/>
    <property type="match status" value="1"/>
</dbReference>
<feature type="transmembrane region" description="Helical" evidence="1">
    <location>
        <begin position="281"/>
        <end position="301"/>
    </location>
</feature>
<keyword evidence="1" id="KW-0472">Membrane</keyword>
<protein>
    <recommendedName>
        <fullName evidence="3">Nose resistant-to-fluoxetine protein N-terminal domain-containing protein</fullName>
    </recommendedName>
</protein>
<sequence length="802" mass="91312">MARALNYFLVIVCITREVIGEKESNILKLSKPQKDAANETEETNLNITGYTTQKNEFRKQSLIASKNNPELDWKNYLKLFDGNEEEHRDLDVDFMKEKLEKTANSIQWLADLYDPLRWARVPGKLQDECRRDMEIFLSALKNGKVWAAKMSDASGRYSSQFHFGNGFWLGSITLCKELNITGKKTVMSVEEQPPFSLRFHVARFYLNLPKEIDFSTRQVFLGLCLPGTCDRASLSSMLRASADRVEREGNSTYRSSGPKIHVVTVKPVPSSNYCAWQDPKFYVLSAIGGTILMLMICAVVYEYRSFPLAKDIESSSVSNNNDKTNDFINKNLSKERRISMGQENDQELIEKGTKHPQKEISIQRKDCSQGFWLKFLLAFSPIVNGSKIISTEPAAKDSLTCLHGLRVFSLGWVIMVHTYIQVFSIAENKTLRTVTERNFMFQTVSNATFSVDTFFFISGLLVTILFYRSLGNLNIEKGNFLKTSFSKFIIMVLYRFVRLTPAYLFVLGINEIAIKQAQAKTVFSPVIIDHLTCEKFWWRNALYLNSLYPRTEMCMMWSWYMANDTQFYVLGILILLLSVKYFKTAVAIVTLLIVSSWFTTFSIAYSNDYIARIQEPFALFDELYDKPWLRAGPYFIGTISGYILFKTKCQLKLPMGAELTGWILSAAIMFSVVYGLYPGNLTVMVSSVYAALGHTAWAMAVAFIVIQCCTGSARMIDSLLSLRLMYPLSRLTYCAYLVHPVIMMITTQQMDGPLHLHNGMVLILYFGNLVASYLLSFCISLALEAPVVTLLKIAFTSKKRAR</sequence>
<evidence type="ECO:0000313" key="5">
    <source>
        <dbReference type="Proteomes" id="UP001430953"/>
    </source>
</evidence>
<evidence type="ECO:0000256" key="2">
    <source>
        <dbReference type="SAM" id="SignalP"/>
    </source>
</evidence>
<proteinExistence type="predicted"/>
<feature type="domain" description="Nose resistant-to-fluoxetine protein N-terminal" evidence="3">
    <location>
        <begin position="126"/>
        <end position="252"/>
    </location>
</feature>
<dbReference type="Proteomes" id="UP001430953">
    <property type="component" value="Unassembled WGS sequence"/>
</dbReference>
<gene>
    <name evidence="4" type="ORF">PUN28_006478</name>
</gene>
<dbReference type="PANTHER" id="PTHR11161:SF69">
    <property type="entry name" value="NOSE RESISTANT TO FLUOXETINE PROTEIN 6-LIKE PROTEIN"/>
    <property type="match status" value="1"/>
</dbReference>
<dbReference type="GO" id="GO:0016747">
    <property type="term" value="F:acyltransferase activity, transferring groups other than amino-acyl groups"/>
    <property type="evidence" value="ECO:0007669"/>
    <property type="project" value="InterPro"/>
</dbReference>
<accession>A0AAW2GAK0</accession>
<name>A0AAW2GAK0_9HYME</name>
<comment type="caution">
    <text evidence="4">The sequence shown here is derived from an EMBL/GenBank/DDBJ whole genome shotgun (WGS) entry which is preliminary data.</text>
</comment>
<feature type="transmembrane region" description="Helical" evidence="1">
    <location>
        <begin position="557"/>
        <end position="579"/>
    </location>
</feature>
<evidence type="ECO:0000256" key="1">
    <source>
        <dbReference type="SAM" id="Phobius"/>
    </source>
</evidence>
<feature type="transmembrane region" description="Helical" evidence="1">
    <location>
        <begin position="627"/>
        <end position="645"/>
    </location>
</feature>
<keyword evidence="2" id="KW-0732">Signal</keyword>
<dbReference type="PANTHER" id="PTHR11161">
    <property type="entry name" value="O-ACYLTRANSFERASE"/>
    <property type="match status" value="1"/>
</dbReference>
<feature type="chain" id="PRO_5043699618" description="Nose resistant-to-fluoxetine protein N-terminal domain-containing protein" evidence="2">
    <location>
        <begin position="21"/>
        <end position="802"/>
    </location>
</feature>
<feature type="transmembrane region" description="Helical" evidence="1">
    <location>
        <begin position="689"/>
        <end position="710"/>
    </location>
</feature>
<reference evidence="4 5" key="1">
    <citation type="submission" date="2023-03" db="EMBL/GenBank/DDBJ databases">
        <title>High recombination rates correlate with genetic variation in Cardiocondyla obscurior ants.</title>
        <authorList>
            <person name="Errbii M."/>
        </authorList>
    </citation>
    <scope>NUCLEOTIDE SEQUENCE [LARGE SCALE GENOMIC DNA]</scope>
    <source>
        <strain evidence="4">Alpha-2009</strain>
        <tissue evidence="4">Whole body</tissue>
    </source>
</reference>
<dbReference type="InterPro" id="IPR052728">
    <property type="entry name" value="O2_lipid_transport_reg"/>
</dbReference>
<feature type="transmembrane region" description="Helical" evidence="1">
    <location>
        <begin position="586"/>
        <end position="607"/>
    </location>
</feature>
<feature type="transmembrane region" description="Helical" evidence="1">
    <location>
        <begin position="770"/>
        <end position="795"/>
    </location>
</feature>
<keyword evidence="1" id="KW-0812">Transmembrane</keyword>
<evidence type="ECO:0000313" key="4">
    <source>
        <dbReference type="EMBL" id="KAL0124640.1"/>
    </source>
</evidence>
<evidence type="ECO:0000259" key="3">
    <source>
        <dbReference type="SMART" id="SM00703"/>
    </source>
</evidence>
<dbReference type="AlphaFoldDB" id="A0AAW2GAK0"/>